<dbReference type="Proteomes" id="UP000541558">
    <property type="component" value="Unassembled WGS sequence"/>
</dbReference>
<keyword evidence="5" id="KW-1185">Reference proteome</keyword>
<dbReference type="Pfam" id="PF12766">
    <property type="entry name" value="Pyridox_oxase_2"/>
    <property type="match status" value="1"/>
</dbReference>
<evidence type="ECO:0000256" key="2">
    <source>
        <dbReference type="SAM" id="MobiDB-lite"/>
    </source>
</evidence>
<dbReference type="SUPFAM" id="SSF48403">
    <property type="entry name" value="Ankyrin repeat"/>
    <property type="match status" value="1"/>
</dbReference>
<dbReference type="GO" id="GO:0004190">
    <property type="term" value="F:aspartic-type endopeptidase activity"/>
    <property type="evidence" value="ECO:0007669"/>
    <property type="project" value="InterPro"/>
</dbReference>
<dbReference type="Gene3D" id="2.30.110.10">
    <property type="entry name" value="Electron Transport, Fmn-binding Protein, Chain A"/>
    <property type="match status" value="1"/>
</dbReference>
<name>A0A8H5C048_9AGAR</name>
<dbReference type="EMBL" id="JAACJK010000110">
    <property type="protein sequence ID" value="KAF5332655.1"/>
    <property type="molecule type" value="Genomic_DNA"/>
</dbReference>
<gene>
    <name evidence="4" type="ORF">D9611_005250</name>
</gene>
<dbReference type="Gene3D" id="1.25.40.20">
    <property type="entry name" value="Ankyrin repeat-containing domain"/>
    <property type="match status" value="1"/>
</dbReference>
<comment type="caution">
    <text evidence="4">The sequence shown here is derived from an EMBL/GenBank/DDBJ whole genome shotgun (WGS) entry which is preliminary data.</text>
</comment>
<organism evidence="4 5">
    <name type="scientific">Ephemerocybe angulata</name>
    <dbReference type="NCBI Taxonomy" id="980116"/>
    <lineage>
        <taxon>Eukaryota</taxon>
        <taxon>Fungi</taxon>
        <taxon>Dikarya</taxon>
        <taxon>Basidiomycota</taxon>
        <taxon>Agaricomycotina</taxon>
        <taxon>Agaricomycetes</taxon>
        <taxon>Agaricomycetidae</taxon>
        <taxon>Agaricales</taxon>
        <taxon>Agaricineae</taxon>
        <taxon>Psathyrellaceae</taxon>
        <taxon>Ephemerocybe</taxon>
    </lineage>
</organism>
<dbReference type="PANTHER" id="PTHR28243">
    <property type="entry name" value="AGL049CP"/>
    <property type="match status" value="1"/>
</dbReference>
<evidence type="ECO:0000256" key="1">
    <source>
        <dbReference type="PROSITE-ProRule" id="PRU00023"/>
    </source>
</evidence>
<dbReference type="InterPro" id="IPR002110">
    <property type="entry name" value="Ankyrin_rpt"/>
</dbReference>
<dbReference type="AlphaFoldDB" id="A0A8H5C048"/>
<accession>A0A8H5C048</accession>
<dbReference type="PROSITE" id="PS50175">
    <property type="entry name" value="ASP_PROT_RETROV"/>
    <property type="match status" value="1"/>
</dbReference>
<evidence type="ECO:0000259" key="3">
    <source>
        <dbReference type="PROSITE" id="PS50175"/>
    </source>
</evidence>
<dbReference type="PROSITE" id="PS50088">
    <property type="entry name" value="ANK_REPEAT"/>
    <property type="match status" value="1"/>
</dbReference>
<evidence type="ECO:0000313" key="4">
    <source>
        <dbReference type="EMBL" id="KAF5332655.1"/>
    </source>
</evidence>
<protein>
    <recommendedName>
        <fullName evidence="3">Peptidase A2 domain-containing protein</fullName>
    </recommendedName>
</protein>
<evidence type="ECO:0000313" key="5">
    <source>
        <dbReference type="Proteomes" id="UP000541558"/>
    </source>
</evidence>
<dbReference type="GO" id="GO:0010181">
    <property type="term" value="F:FMN binding"/>
    <property type="evidence" value="ECO:0007669"/>
    <property type="project" value="InterPro"/>
</dbReference>
<dbReference type="InterPro" id="IPR001995">
    <property type="entry name" value="Peptidase_A2_cat"/>
</dbReference>
<feature type="domain" description="Peptidase A2" evidence="3">
    <location>
        <begin position="91"/>
        <end position="103"/>
    </location>
</feature>
<feature type="compositionally biased region" description="Basic and acidic residues" evidence="2">
    <location>
        <begin position="355"/>
        <end position="373"/>
    </location>
</feature>
<sequence>MADEEFTGASNNERLLAAARSDNEELLLEVFEEKGFDINCQDGVLHCSTDVLEHILSHEDCDVDPINRIDKATPLHLAVQLEEPDLRLHIVESLLDAGADTTIKDKNGFAVLDLVSSDDQAVLTAIRKSKASNAISASDIANVTTMAAASQAVPRWKSLLDAALAKYPKQNVIQIATIDAQPHPDTTPQPRVRSHIFRAFLDSLPDGVGLPSPIPRPSASSTITERIESVASHLLTATLGGGKGSTGPTLPLLLSTTDIRTPKVTQLIANNKVELAWWIDGTKQQFRVLGRVGLVPSPSFTDKGTSDKSSEFWEEERVKSFKSMSVHMRAVWLRPAPGSPLSEHGGHGAAKRWPKSVEEPGKDDSEEEKRRKQADWDEALRNFALVVVEPLEVDFVDMGVVPNVRWRFWKEGEGWREEELVP</sequence>
<dbReference type="PROSITE" id="PS50297">
    <property type="entry name" value="ANK_REP_REGION"/>
    <property type="match status" value="1"/>
</dbReference>
<keyword evidence="1" id="KW-0040">ANK repeat</keyword>
<reference evidence="4 5" key="1">
    <citation type="journal article" date="2020" name="ISME J.">
        <title>Uncovering the hidden diversity of litter-decomposition mechanisms in mushroom-forming fungi.</title>
        <authorList>
            <person name="Floudas D."/>
            <person name="Bentzer J."/>
            <person name="Ahren D."/>
            <person name="Johansson T."/>
            <person name="Persson P."/>
            <person name="Tunlid A."/>
        </authorList>
    </citation>
    <scope>NUCLEOTIDE SEQUENCE [LARGE SCALE GENOMIC DNA]</scope>
    <source>
        <strain evidence="4 5">CBS 175.51</strain>
    </source>
</reference>
<feature type="repeat" description="ANK" evidence="1">
    <location>
        <begin position="70"/>
        <end position="106"/>
    </location>
</feature>
<dbReference type="Pfam" id="PF00023">
    <property type="entry name" value="Ank"/>
    <property type="match status" value="1"/>
</dbReference>
<dbReference type="InterPro" id="IPR012349">
    <property type="entry name" value="Split_barrel_FMN-bd"/>
</dbReference>
<dbReference type="SMART" id="SM00248">
    <property type="entry name" value="ANK"/>
    <property type="match status" value="2"/>
</dbReference>
<proteinExistence type="predicted"/>
<dbReference type="GO" id="GO:0006508">
    <property type="term" value="P:proteolysis"/>
    <property type="evidence" value="ECO:0007669"/>
    <property type="project" value="InterPro"/>
</dbReference>
<dbReference type="InterPro" id="IPR024624">
    <property type="entry name" value="Pyridox_Oxase_Alr4036_FMN-bd"/>
</dbReference>
<feature type="region of interest" description="Disordered" evidence="2">
    <location>
        <begin position="337"/>
        <end position="373"/>
    </location>
</feature>
<dbReference type="OrthoDB" id="434253at2759"/>
<dbReference type="SUPFAM" id="SSF50475">
    <property type="entry name" value="FMN-binding split barrel"/>
    <property type="match status" value="1"/>
</dbReference>
<dbReference type="InterPro" id="IPR036770">
    <property type="entry name" value="Ankyrin_rpt-contain_sf"/>
</dbReference>
<dbReference type="PANTHER" id="PTHR28243:SF1">
    <property type="entry name" value="PYRIDOXAMINE 5'-PHOSPHATE OXIDASE ALR4036 FAMILY FMN-BINDING DOMAIN-CONTAINING PROTEIN"/>
    <property type="match status" value="1"/>
</dbReference>